<dbReference type="CDD" id="cd12954">
    <property type="entry name" value="MMP_TTHA0227_like_1"/>
    <property type="match status" value="1"/>
</dbReference>
<proteinExistence type="predicted"/>
<dbReference type="STRING" id="161899.CSING_03685"/>
<evidence type="ECO:0000313" key="2">
    <source>
        <dbReference type="EMBL" id="AJI78284.1"/>
    </source>
</evidence>
<sequence>MPVRLKLSRMTTPRPHIRPARHRHGRGARGPLLPHATPRYRSSAERFDMAVLEAYAPIQNAFAEQLAGLDLAVDTVPRMRLSVDMTVMPDEIIADGPIPLGRIVPAGVDSAGQPTRARLVIFRMPVEERVRSAQEREELLATVLTALVANYLNVDPEDIDPRFSW</sequence>
<dbReference type="AlphaFoldDB" id="A0A0B6EZ97"/>
<evidence type="ECO:0000313" key="3">
    <source>
        <dbReference type="Proteomes" id="UP000031890"/>
    </source>
</evidence>
<accession>A0A0B6EZ97</accession>
<feature type="region of interest" description="Disordered" evidence="1">
    <location>
        <begin position="1"/>
        <end position="37"/>
    </location>
</feature>
<gene>
    <name evidence="2" type="ORF">CSING_03685</name>
</gene>
<dbReference type="Proteomes" id="UP000031890">
    <property type="component" value="Chromosome"/>
</dbReference>
<feature type="compositionally biased region" description="Basic residues" evidence="1">
    <location>
        <begin position="15"/>
        <end position="27"/>
    </location>
</feature>
<name>A0A0B6EZ97_9CORY</name>
<dbReference type="HOGENOM" id="CLU_118049_0_0_11"/>
<protein>
    <recommendedName>
        <fullName evidence="4">Zinicin-like metallopeptidase</fullName>
    </recommendedName>
</protein>
<evidence type="ECO:0008006" key="4">
    <source>
        <dbReference type="Google" id="ProtNLM"/>
    </source>
</evidence>
<evidence type="ECO:0000256" key="1">
    <source>
        <dbReference type="SAM" id="MobiDB-lite"/>
    </source>
</evidence>
<dbReference type="Gene3D" id="3.30.2010.20">
    <property type="match status" value="1"/>
</dbReference>
<dbReference type="InterPro" id="IPR038555">
    <property type="entry name" value="Zincin_1_sf"/>
</dbReference>
<dbReference type="KEGG" id="csx:CSING_03685"/>
<reference evidence="2 3" key="1">
    <citation type="journal article" date="2015" name="Genome Announc.">
        <title>Complete Genome Sequence and Annotation of Corynebacterium singulare DSM 44357, Isolated from a Human Semen Specimen.</title>
        <authorList>
            <person name="Merten M."/>
            <person name="Brinkrolf K."/>
            <person name="Albersmeier A."/>
            <person name="Kutter Y."/>
            <person name="Ruckert C."/>
            <person name="Tauch A."/>
        </authorList>
    </citation>
    <scope>NUCLEOTIDE SEQUENCE [LARGE SCALE GENOMIC DNA]</scope>
    <source>
        <strain evidence="2">IBS B52218</strain>
    </source>
</reference>
<dbReference type="EMBL" id="CP010827">
    <property type="protein sequence ID" value="AJI78284.1"/>
    <property type="molecule type" value="Genomic_DNA"/>
</dbReference>
<organism evidence="2 3">
    <name type="scientific">Corynebacterium singulare</name>
    <dbReference type="NCBI Taxonomy" id="161899"/>
    <lineage>
        <taxon>Bacteria</taxon>
        <taxon>Bacillati</taxon>
        <taxon>Actinomycetota</taxon>
        <taxon>Actinomycetes</taxon>
        <taxon>Mycobacteriales</taxon>
        <taxon>Corynebacteriaceae</taxon>
        <taxon>Corynebacterium</taxon>
    </lineage>
</organism>
<dbReference type="SUPFAM" id="SSF55486">
    <property type="entry name" value="Metalloproteases ('zincins'), catalytic domain"/>
    <property type="match status" value="1"/>
</dbReference>